<evidence type="ECO:0000313" key="1">
    <source>
        <dbReference type="EMBL" id="KZN95650.1"/>
    </source>
</evidence>
<proteinExistence type="predicted"/>
<evidence type="ECO:0000313" key="2">
    <source>
        <dbReference type="Proteomes" id="UP000076476"/>
    </source>
</evidence>
<accession>A0A165X5B2</accession>
<dbReference type="Pfam" id="PF14146">
    <property type="entry name" value="DUF4305"/>
    <property type="match status" value="1"/>
</dbReference>
<gene>
    <name evidence="1" type="ORF">AZI98_12795</name>
</gene>
<accession>A0A161WES3</accession>
<dbReference type="AlphaFoldDB" id="A0A165X5B2"/>
<reference evidence="1 2" key="1">
    <citation type="submission" date="2016-04" db="EMBL/GenBank/DDBJ databases">
        <title>Draft genome sequence of Aeribacillus pallidus 8m3 from petroleum reservoir.</title>
        <authorList>
            <person name="Poltaraus A.B."/>
            <person name="Nazina T.N."/>
            <person name="Tourova T.P."/>
            <person name="Malakho S.M."/>
            <person name="Korshunova A.V."/>
            <person name="Sokolova D.S."/>
        </authorList>
    </citation>
    <scope>NUCLEOTIDE SEQUENCE [LARGE SCALE GENOMIC DNA]</scope>
    <source>
        <strain evidence="1 2">8m3</strain>
    </source>
</reference>
<sequence>MNFHPVSMGLFYFIMGVLFTYLAIHHAENGMWTATNMILMILATFDFAVSIRMFTFSYKIRKAKNNR</sequence>
<organism evidence="1 2">
    <name type="scientific">Aeribacillus pallidus</name>
    <dbReference type="NCBI Taxonomy" id="33936"/>
    <lineage>
        <taxon>Bacteria</taxon>
        <taxon>Bacillati</taxon>
        <taxon>Bacillota</taxon>
        <taxon>Bacilli</taxon>
        <taxon>Bacillales</taxon>
        <taxon>Bacillaceae</taxon>
        <taxon>Aeribacillus</taxon>
    </lineage>
</organism>
<protein>
    <submittedName>
        <fullName evidence="1">Uncharacterized protein</fullName>
    </submittedName>
</protein>
<comment type="caution">
    <text evidence="1">The sequence shown here is derived from an EMBL/GenBank/DDBJ whole genome shotgun (WGS) entry which is preliminary data.</text>
</comment>
<name>A0A165X5B2_9BACI</name>
<dbReference type="GeneID" id="301124730"/>
<dbReference type="OrthoDB" id="2355666at2"/>
<dbReference type="Proteomes" id="UP000076476">
    <property type="component" value="Unassembled WGS sequence"/>
</dbReference>
<dbReference type="STRING" id="33936.AZI98_12795"/>
<dbReference type="RefSeq" id="WP_063388687.1">
    <property type="nucleotide sequence ID" value="NZ_LVHY01000082.1"/>
</dbReference>
<dbReference type="EMBL" id="LWBR01000037">
    <property type="protein sequence ID" value="KZN95650.1"/>
    <property type="molecule type" value="Genomic_DNA"/>
</dbReference>
<dbReference type="InterPro" id="IPR025426">
    <property type="entry name" value="DUF4305"/>
</dbReference>
<keyword evidence="2" id="KW-1185">Reference proteome</keyword>